<organism evidence="1 2">
    <name type="scientific">Longimicrobium terrae</name>
    <dbReference type="NCBI Taxonomy" id="1639882"/>
    <lineage>
        <taxon>Bacteria</taxon>
        <taxon>Pseudomonadati</taxon>
        <taxon>Gemmatimonadota</taxon>
        <taxon>Longimicrobiia</taxon>
        <taxon>Longimicrobiales</taxon>
        <taxon>Longimicrobiaceae</taxon>
        <taxon>Longimicrobium</taxon>
    </lineage>
</organism>
<dbReference type="InterPro" id="IPR049574">
    <property type="entry name" value="CrtA-like"/>
</dbReference>
<proteinExistence type="predicted"/>
<protein>
    <submittedName>
        <fullName evidence="1">Heme-degrading monooxygenase HmoA</fullName>
    </submittedName>
</protein>
<dbReference type="AlphaFoldDB" id="A0A841H8B9"/>
<sequence length="238" mass="26568">MSLLATFTAVRYTPRRAGWGALHMATQRPLLARTPGLRFARLMGSGAGIGFSAVPDPLLWTLFAVWEDEAHWESFRDGSAVMRQYAARGEERYTLRLRPLSAHGRWGGEAPFGEPSLKAAADEPVVVLTRASIRLSRAARFWSRVHPVDETLRGNADLLLTFGVGEVPWLRQATLSVWRSAEAMRAWAYRTPEHAEVVRRTRAEGWYSEELFTRFRLLGTEGTLHGADPLASLGTPDP</sequence>
<reference evidence="1 2" key="1">
    <citation type="submission" date="2020-08" db="EMBL/GenBank/DDBJ databases">
        <title>Genomic Encyclopedia of Type Strains, Phase IV (KMG-IV): sequencing the most valuable type-strain genomes for metagenomic binning, comparative biology and taxonomic classification.</title>
        <authorList>
            <person name="Goeker M."/>
        </authorList>
    </citation>
    <scope>NUCLEOTIDE SEQUENCE [LARGE SCALE GENOMIC DNA]</scope>
    <source>
        <strain evidence="1 2">DSM 29007</strain>
    </source>
</reference>
<evidence type="ECO:0000313" key="1">
    <source>
        <dbReference type="EMBL" id="MBB6074076.1"/>
    </source>
</evidence>
<dbReference type="EMBL" id="JACHIA010000039">
    <property type="protein sequence ID" value="MBB6074076.1"/>
    <property type="molecule type" value="Genomic_DNA"/>
</dbReference>
<dbReference type="RefSeq" id="WP_205761264.1">
    <property type="nucleotide sequence ID" value="NZ_JABDTL010000001.1"/>
</dbReference>
<dbReference type="Proteomes" id="UP000582837">
    <property type="component" value="Unassembled WGS sequence"/>
</dbReference>
<keyword evidence="2" id="KW-1185">Reference proteome</keyword>
<gene>
    <name evidence="1" type="ORF">HNQ61_005757</name>
</gene>
<comment type="caution">
    <text evidence="1">The sequence shown here is derived from an EMBL/GenBank/DDBJ whole genome shotgun (WGS) entry which is preliminary data.</text>
</comment>
<dbReference type="CDD" id="cd21650">
    <property type="entry name" value="CrtA-like"/>
    <property type="match status" value="1"/>
</dbReference>
<keyword evidence="1" id="KW-0503">Monooxygenase</keyword>
<dbReference type="GO" id="GO:0004497">
    <property type="term" value="F:monooxygenase activity"/>
    <property type="evidence" value="ECO:0007669"/>
    <property type="project" value="UniProtKB-KW"/>
</dbReference>
<accession>A0A841H8B9</accession>
<keyword evidence="1" id="KW-0560">Oxidoreductase</keyword>
<name>A0A841H8B9_9BACT</name>
<evidence type="ECO:0000313" key="2">
    <source>
        <dbReference type="Proteomes" id="UP000582837"/>
    </source>
</evidence>